<gene>
    <name evidence="5" type="ORF">Pla144_47000</name>
</gene>
<keyword evidence="6" id="KW-1185">Reference proteome</keyword>
<dbReference type="InterPro" id="IPR050465">
    <property type="entry name" value="UPF0194_transport"/>
</dbReference>
<organism evidence="5 6">
    <name type="scientific">Bythopirellula polymerisocia</name>
    <dbReference type="NCBI Taxonomy" id="2528003"/>
    <lineage>
        <taxon>Bacteria</taxon>
        <taxon>Pseudomonadati</taxon>
        <taxon>Planctomycetota</taxon>
        <taxon>Planctomycetia</taxon>
        <taxon>Pirellulales</taxon>
        <taxon>Lacipirellulaceae</taxon>
        <taxon>Bythopirellula</taxon>
    </lineage>
</organism>
<evidence type="ECO:0000256" key="3">
    <source>
        <dbReference type="SAM" id="Coils"/>
    </source>
</evidence>
<evidence type="ECO:0000256" key="4">
    <source>
        <dbReference type="SAM" id="MobiDB-lite"/>
    </source>
</evidence>
<feature type="coiled-coil region" evidence="3">
    <location>
        <begin position="117"/>
        <end position="161"/>
    </location>
</feature>
<evidence type="ECO:0000256" key="2">
    <source>
        <dbReference type="ARBA" id="ARBA00023054"/>
    </source>
</evidence>
<dbReference type="PANTHER" id="PTHR32347:SF27">
    <property type="entry name" value="RND EFFLUX PUMP MEMBRANE FUSION PROTEIN BARREL-SANDWICH DOMAIN-CONTAINING PROTEIN"/>
    <property type="match status" value="1"/>
</dbReference>
<reference evidence="5 6" key="1">
    <citation type="submission" date="2019-02" db="EMBL/GenBank/DDBJ databases">
        <title>Deep-cultivation of Planctomycetes and their phenomic and genomic characterization uncovers novel biology.</title>
        <authorList>
            <person name="Wiegand S."/>
            <person name="Jogler M."/>
            <person name="Boedeker C."/>
            <person name="Pinto D."/>
            <person name="Vollmers J."/>
            <person name="Rivas-Marin E."/>
            <person name="Kohn T."/>
            <person name="Peeters S.H."/>
            <person name="Heuer A."/>
            <person name="Rast P."/>
            <person name="Oberbeckmann S."/>
            <person name="Bunk B."/>
            <person name="Jeske O."/>
            <person name="Meyerdierks A."/>
            <person name="Storesund J.E."/>
            <person name="Kallscheuer N."/>
            <person name="Luecker S."/>
            <person name="Lage O.M."/>
            <person name="Pohl T."/>
            <person name="Merkel B.J."/>
            <person name="Hornburger P."/>
            <person name="Mueller R.-W."/>
            <person name="Bruemmer F."/>
            <person name="Labrenz M."/>
            <person name="Spormann A.M."/>
            <person name="Op Den Camp H."/>
            <person name="Overmann J."/>
            <person name="Amann R."/>
            <person name="Jetten M.S.M."/>
            <person name="Mascher T."/>
            <person name="Medema M.H."/>
            <person name="Devos D.P."/>
            <person name="Kaster A.-K."/>
            <person name="Ovreas L."/>
            <person name="Rohde M."/>
            <person name="Galperin M.Y."/>
            <person name="Jogler C."/>
        </authorList>
    </citation>
    <scope>NUCLEOTIDE SEQUENCE [LARGE SCALE GENOMIC DNA]</scope>
    <source>
        <strain evidence="5 6">Pla144</strain>
    </source>
</reference>
<comment type="subcellular location">
    <subcellularLocation>
        <location evidence="1">Cell envelope</location>
    </subcellularLocation>
</comment>
<dbReference type="PROSITE" id="PS51257">
    <property type="entry name" value="PROKAR_LIPOPROTEIN"/>
    <property type="match status" value="1"/>
</dbReference>
<accession>A0A5C6CCT8</accession>
<dbReference type="Proteomes" id="UP000318437">
    <property type="component" value="Unassembled WGS sequence"/>
</dbReference>
<feature type="compositionally biased region" description="Basic and acidic residues" evidence="4">
    <location>
        <begin position="437"/>
        <end position="447"/>
    </location>
</feature>
<evidence type="ECO:0000313" key="5">
    <source>
        <dbReference type="EMBL" id="TWU21291.1"/>
    </source>
</evidence>
<dbReference type="EMBL" id="SJPS01000011">
    <property type="protein sequence ID" value="TWU21291.1"/>
    <property type="molecule type" value="Genomic_DNA"/>
</dbReference>
<evidence type="ECO:0000313" key="6">
    <source>
        <dbReference type="Proteomes" id="UP000318437"/>
    </source>
</evidence>
<evidence type="ECO:0000256" key="1">
    <source>
        <dbReference type="ARBA" id="ARBA00004196"/>
    </source>
</evidence>
<evidence type="ECO:0008006" key="7">
    <source>
        <dbReference type="Google" id="ProtNLM"/>
    </source>
</evidence>
<keyword evidence="2 3" id="KW-0175">Coiled coil</keyword>
<dbReference type="GO" id="GO:0030313">
    <property type="term" value="C:cell envelope"/>
    <property type="evidence" value="ECO:0007669"/>
    <property type="project" value="UniProtKB-SubCell"/>
</dbReference>
<feature type="region of interest" description="Disordered" evidence="4">
    <location>
        <begin position="422"/>
        <end position="447"/>
    </location>
</feature>
<comment type="caution">
    <text evidence="5">The sequence shown here is derived from an EMBL/GenBank/DDBJ whole genome shotgun (WGS) entry which is preliminary data.</text>
</comment>
<sequence length="447" mass="48624">MRAQYKSNQVGMLFLTVLACLLVVGCFQSKSNQSSTSDQQSRSIYALGRIEPASGIISVSAVPGERLMLLDPDVTVNQQVPANGILGLLSSFDLGKAQLNALIKKKDLAEKNRTHQIAVAVAQKAQAEASLAQAKAKLRELELQEDKLRSLETASMLANENLIRLETLHADDPDLVTDYQLRKQRNEMDTALADYHIANDSYDTTKEAAEKAVTAAEANISVANLSLKQLDQKYEEQAINQEIEVAKETLKRSVLLSPHVSPDSLKDVLSVESKADHKTGSTEDRGPYTVLKTYLQPGEFITQTPIMQLGDLRQMVCIAEVYEADVKNLKINQPATIHSPSLSGEYADRIDPQTNERTGGIPGHIVQIGGVIGSPGLASRNPLAPADRSVVDVRIAIDDPDANHALSRLVGLEPTVEFGRLDSASVTASDRTSSSKSNERPHSRENN</sequence>
<feature type="compositionally biased region" description="Polar residues" evidence="4">
    <location>
        <begin position="424"/>
        <end position="436"/>
    </location>
</feature>
<name>A0A5C6CCT8_9BACT</name>
<dbReference type="Gene3D" id="2.40.30.170">
    <property type="match status" value="1"/>
</dbReference>
<protein>
    <recommendedName>
        <fullName evidence="7">HlyD family secretion protein</fullName>
    </recommendedName>
</protein>
<dbReference type="PANTHER" id="PTHR32347">
    <property type="entry name" value="EFFLUX SYSTEM COMPONENT YKNX-RELATED"/>
    <property type="match status" value="1"/>
</dbReference>
<proteinExistence type="predicted"/>
<dbReference type="AlphaFoldDB" id="A0A5C6CCT8"/>